<protein>
    <submittedName>
        <fullName evidence="1">Uncharacterized protein</fullName>
    </submittedName>
</protein>
<comment type="caution">
    <text evidence="1">The sequence shown here is derived from an EMBL/GenBank/DDBJ whole genome shotgun (WGS) entry which is preliminary data.</text>
</comment>
<dbReference type="AlphaFoldDB" id="A0A919XVU2"/>
<keyword evidence="2" id="KW-1185">Reference proteome</keyword>
<sequence length="55" mass="6673">MIDYYTFERLMLHQQKEIEQKARHAWKWMTVKEEKIKDPAWNALQLNSNCCPACC</sequence>
<reference evidence="1 2" key="1">
    <citation type="submission" date="2021-03" db="EMBL/GenBank/DDBJ databases">
        <title>Antimicrobial resistance genes in bacteria isolated from Japanese honey, and their potential for conferring macrolide and lincosamide resistance in the American foulbrood pathogen Paenibacillus larvae.</title>
        <authorList>
            <person name="Okamoto M."/>
            <person name="Kumagai M."/>
            <person name="Kanamori H."/>
            <person name="Takamatsu D."/>
        </authorList>
    </citation>
    <scope>NUCLEOTIDE SEQUENCE [LARGE SCALE GENOMIC DNA]</scope>
    <source>
        <strain evidence="1 2">J41TS12</strain>
    </source>
</reference>
<dbReference type="Proteomes" id="UP000681162">
    <property type="component" value="Unassembled WGS sequence"/>
</dbReference>
<name>A0A919XVU2_9BACL</name>
<gene>
    <name evidence="1" type="ORF">J41TS12_22440</name>
</gene>
<evidence type="ECO:0000313" key="2">
    <source>
        <dbReference type="Proteomes" id="UP000681162"/>
    </source>
</evidence>
<evidence type="ECO:0000313" key="1">
    <source>
        <dbReference type="EMBL" id="GIO37383.1"/>
    </source>
</evidence>
<organism evidence="1 2">
    <name type="scientific">Paenibacillus antibioticophila</name>
    <dbReference type="NCBI Taxonomy" id="1274374"/>
    <lineage>
        <taxon>Bacteria</taxon>
        <taxon>Bacillati</taxon>
        <taxon>Bacillota</taxon>
        <taxon>Bacilli</taxon>
        <taxon>Bacillales</taxon>
        <taxon>Paenibacillaceae</taxon>
        <taxon>Paenibacillus</taxon>
    </lineage>
</organism>
<accession>A0A919XVU2</accession>
<proteinExistence type="predicted"/>
<dbReference type="EMBL" id="BORR01000007">
    <property type="protein sequence ID" value="GIO37383.1"/>
    <property type="molecule type" value="Genomic_DNA"/>
</dbReference>